<dbReference type="PANTHER" id="PTHR42987">
    <property type="entry name" value="PEPTIDASE S49"/>
    <property type="match status" value="1"/>
</dbReference>
<name>A0A074VEK9_9NEIS</name>
<evidence type="ECO:0000313" key="7">
    <source>
        <dbReference type="EMBL" id="KEQ00875.1"/>
    </source>
</evidence>
<evidence type="ECO:0000256" key="5">
    <source>
        <dbReference type="SAM" id="Phobius"/>
    </source>
</evidence>
<protein>
    <submittedName>
        <fullName evidence="7">Periplasmic serine protease (ClpP class)</fullName>
    </submittedName>
</protein>
<dbReference type="AlphaFoldDB" id="A0A074VEK9"/>
<dbReference type="GO" id="GO:0006508">
    <property type="term" value="P:proteolysis"/>
    <property type="evidence" value="ECO:0007669"/>
    <property type="project" value="UniProtKB-KW"/>
</dbReference>
<dbReference type="PANTHER" id="PTHR42987:SF8">
    <property type="entry name" value="PROTEINASE"/>
    <property type="match status" value="1"/>
</dbReference>
<keyword evidence="3" id="KW-0378">Hydrolase</keyword>
<dbReference type="InterPro" id="IPR002142">
    <property type="entry name" value="Peptidase_S49"/>
</dbReference>
<dbReference type="SUPFAM" id="SSF52096">
    <property type="entry name" value="ClpP/crotonase"/>
    <property type="match status" value="1"/>
</dbReference>
<reference evidence="7 8" key="1">
    <citation type="journal article" date="2014" name="PLoS Genet.">
        <title>Hidden diversity in honey bee gut symbionts detected by single-cell genomics.</title>
        <authorList>
            <person name="Engel P."/>
            <person name="Stepanauskas R."/>
            <person name="Moran N."/>
        </authorList>
    </citation>
    <scope>NUCLEOTIDE SEQUENCE [LARGE SCALE GENOMIC DNA]</scope>
    <source>
        <strain evidence="7 8">SCGC AB-598-J21</strain>
    </source>
</reference>
<comment type="caution">
    <text evidence="7">The sequence shown here is derived from an EMBL/GenBank/DDBJ whole genome shotgun (WGS) entry which is preliminary data.</text>
</comment>
<dbReference type="InterPro" id="IPR004635">
    <property type="entry name" value="Pept_S49_SppA"/>
</dbReference>
<sequence length="319" mass="35507">MTIKINGSGSTNGNPEKNSSWERNMLEKLLLEVYREQRRNRIWRWVWRLLWLCIIIFIITAAMGSSIPNSPHTAVIDLSGVISSENNQAELLRKSLKTAYKNKNVKGIIIRANSPGGSPVISSIAYEEIRHLKAKHPKIPLYVVTEDMCASGCYYIASAADKIYADPSSLVGSIGVIGSSFDFTGLIDKLGIKRRVKIAGNNKDMGDPFVPETPEQAEIWQQMLSSIHKQFIQAVQQGRGDRLKVADNPDIFSGRAYTGEEAKAVGLVDDFGNIYTVARDVIKAPELVDYTAETSWKRFGRSIGSTLQQNIQGMTDKPW</sequence>
<gene>
    <name evidence="7" type="ORF">SASC598J21_013120</name>
</gene>
<comment type="similarity">
    <text evidence="1">Belongs to the peptidase S49 family.</text>
</comment>
<evidence type="ECO:0000256" key="3">
    <source>
        <dbReference type="ARBA" id="ARBA00022801"/>
    </source>
</evidence>
<keyword evidence="5" id="KW-0812">Transmembrane</keyword>
<dbReference type="InterPro" id="IPR029045">
    <property type="entry name" value="ClpP/crotonase-like_dom_sf"/>
</dbReference>
<evidence type="ECO:0000313" key="8">
    <source>
        <dbReference type="Proteomes" id="UP000027644"/>
    </source>
</evidence>
<dbReference type="EMBL" id="AVQL01000442">
    <property type="protein sequence ID" value="KEQ00875.1"/>
    <property type="molecule type" value="Genomic_DNA"/>
</dbReference>
<dbReference type="Gene3D" id="3.90.226.10">
    <property type="entry name" value="2-enoyl-CoA Hydratase, Chain A, domain 1"/>
    <property type="match status" value="2"/>
</dbReference>
<dbReference type="Pfam" id="PF01343">
    <property type="entry name" value="Peptidase_S49"/>
    <property type="match status" value="1"/>
</dbReference>
<evidence type="ECO:0000256" key="4">
    <source>
        <dbReference type="ARBA" id="ARBA00022825"/>
    </source>
</evidence>
<evidence type="ECO:0000259" key="6">
    <source>
        <dbReference type="Pfam" id="PF01343"/>
    </source>
</evidence>
<feature type="transmembrane region" description="Helical" evidence="5">
    <location>
        <begin position="45"/>
        <end position="64"/>
    </location>
</feature>
<feature type="domain" description="Peptidase S49" evidence="6">
    <location>
        <begin position="134"/>
        <end position="279"/>
    </location>
</feature>
<accession>A0A074VEK9</accession>
<dbReference type="NCBIfam" id="TIGR00706">
    <property type="entry name" value="SppA_dom"/>
    <property type="match status" value="1"/>
</dbReference>
<keyword evidence="4" id="KW-0720">Serine protease</keyword>
<keyword evidence="5" id="KW-0472">Membrane</keyword>
<dbReference type="Proteomes" id="UP000027644">
    <property type="component" value="Unassembled WGS sequence"/>
</dbReference>
<evidence type="ECO:0000256" key="1">
    <source>
        <dbReference type="ARBA" id="ARBA00008683"/>
    </source>
</evidence>
<dbReference type="CDD" id="cd07023">
    <property type="entry name" value="S49_Sppa_N_C"/>
    <property type="match status" value="1"/>
</dbReference>
<dbReference type="InterPro" id="IPR047272">
    <property type="entry name" value="S49_SppA_C"/>
</dbReference>
<keyword evidence="5" id="KW-1133">Transmembrane helix</keyword>
<keyword evidence="2 7" id="KW-0645">Protease</keyword>
<organism evidence="7 8">
    <name type="scientific">Snodgrassella alvi SCGC AB-598-J21</name>
    <dbReference type="NCBI Taxonomy" id="1385367"/>
    <lineage>
        <taxon>Bacteria</taxon>
        <taxon>Pseudomonadati</taxon>
        <taxon>Pseudomonadota</taxon>
        <taxon>Betaproteobacteria</taxon>
        <taxon>Neisseriales</taxon>
        <taxon>Neisseriaceae</taxon>
        <taxon>Snodgrassella</taxon>
    </lineage>
</organism>
<evidence type="ECO:0000256" key="2">
    <source>
        <dbReference type="ARBA" id="ARBA00022670"/>
    </source>
</evidence>
<dbReference type="GO" id="GO:0008236">
    <property type="term" value="F:serine-type peptidase activity"/>
    <property type="evidence" value="ECO:0007669"/>
    <property type="project" value="UniProtKB-KW"/>
</dbReference>
<proteinExistence type="inferred from homology"/>